<dbReference type="EMBL" id="JABFCR010000064">
    <property type="protein sequence ID" value="NNU34704.1"/>
    <property type="molecule type" value="Genomic_DNA"/>
</dbReference>
<feature type="repeat" description="TPR" evidence="3">
    <location>
        <begin position="149"/>
        <end position="182"/>
    </location>
</feature>
<dbReference type="InterPro" id="IPR011990">
    <property type="entry name" value="TPR-like_helical_dom_sf"/>
</dbReference>
<keyword evidence="1" id="KW-0677">Repeat</keyword>
<dbReference type="Gene3D" id="1.25.40.10">
    <property type="entry name" value="Tetratricopeptide repeat domain"/>
    <property type="match status" value="1"/>
</dbReference>
<comment type="caution">
    <text evidence="4">The sequence shown here is derived from an EMBL/GenBank/DDBJ whole genome shotgun (WGS) entry which is preliminary data.</text>
</comment>
<evidence type="ECO:0000313" key="4">
    <source>
        <dbReference type="EMBL" id="NNU34704.1"/>
    </source>
</evidence>
<protein>
    <recommendedName>
        <fullName evidence="6">Tetratricopeptide repeat protein</fullName>
    </recommendedName>
</protein>
<evidence type="ECO:0000256" key="2">
    <source>
        <dbReference type="ARBA" id="ARBA00022803"/>
    </source>
</evidence>
<gene>
    <name evidence="4" type="ORF">HK413_12705</name>
</gene>
<keyword evidence="2 3" id="KW-0802">TPR repeat</keyword>
<evidence type="ECO:0008006" key="6">
    <source>
        <dbReference type="Google" id="ProtNLM"/>
    </source>
</evidence>
<dbReference type="InterPro" id="IPR011652">
    <property type="entry name" value="MORN_2"/>
</dbReference>
<dbReference type="SUPFAM" id="SSF48452">
    <property type="entry name" value="TPR-like"/>
    <property type="match status" value="1"/>
</dbReference>
<evidence type="ECO:0000256" key="1">
    <source>
        <dbReference type="ARBA" id="ARBA00022737"/>
    </source>
</evidence>
<dbReference type="InterPro" id="IPR019734">
    <property type="entry name" value="TPR_rpt"/>
</dbReference>
<evidence type="ECO:0000256" key="3">
    <source>
        <dbReference type="PROSITE-ProRule" id="PRU00339"/>
    </source>
</evidence>
<proteinExistence type="predicted"/>
<dbReference type="Pfam" id="PF07661">
    <property type="entry name" value="MORN_2"/>
    <property type="match status" value="2"/>
</dbReference>
<dbReference type="InterPro" id="IPR050498">
    <property type="entry name" value="Ycf3"/>
</dbReference>
<accession>A0ABX1W3A0</accession>
<dbReference type="Proteomes" id="UP000566071">
    <property type="component" value="Unassembled WGS sequence"/>
</dbReference>
<sequence length="256" mass="29269">MVFKNSETPYSGKFIDYFINGNIRGDGEMKDGIVSGLRTVYYPNGNKNYFRNYVNGIANGYSEEYFQNGNIKQKGNFKNGKDDGLWQDFYSTGVIKRQSTFVNDKANLSKEEEKFYNLQNKAIDLMKEEDYSGAIKKLDQAEKLNSGYADLYFYRGTAKLDNPDFENAVVDLDKAIQLEPLYMEALANRAFAKIRKYEFKNGRTLSKTSEVTIMAVKDKVDIPAEEKAKICSDLNKSVELGDKKEMILDAIKNYCQ</sequence>
<reference evidence="4 5" key="1">
    <citation type="submission" date="2020-05" db="EMBL/GenBank/DDBJ databases">
        <authorList>
            <person name="Khan S.A."/>
            <person name="Jeon C.O."/>
            <person name="Chun B.H."/>
        </authorList>
    </citation>
    <scope>NUCLEOTIDE SEQUENCE [LARGE SCALE GENOMIC DNA]</scope>
    <source>
        <strain evidence="4 5">S1162</strain>
    </source>
</reference>
<dbReference type="Gene3D" id="2.20.110.10">
    <property type="entry name" value="Histone H3 K4-specific methyltransferase SET7/9 N-terminal domain"/>
    <property type="match status" value="2"/>
</dbReference>
<dbReference type="PANTHER" id="PTHR44858">
    <property type="entry name" value="TETRATRICOPEPTIDE REPEAT PROTEIN 6"/>
    <property type="match status" value="1"/>
</dbReference>
<dbReference type="PROSITE" id="PS50005">
    <property type="entry name" value="TPR"/>
    <property type="match status" value="1"/>
</dbReference>
<dbReference type="PANTHER" id="PTHR44858:SF1">
    <property type="entry name" value="UDP-N-ACETYLGLUCOSAMINE--PEPTIDE N-ACETYLGLUCOSAMINYLTRANSFERASE SPINDLY-RELATED"/>
    <property type="match status" value="1"/>
</dbReference>
<evidence type="ECO:0000313" key="5">
    <source>
        <dbReference type="Proteomes" id="UP000566071"/>
    </source>
</evidence>
<organism evidence="4 5">
    <name type="scientific">Mucilaginibacter humi</name>
    <dbReference type="NCBI Taxonomy" id="2732510"/>
    <lineage>
        <taxon>Bacteria</taxon>
        <taxon>Pseudomonadati</taxon>
        <taxon>Bacteroidota</taxon>
        <taxon>Sphingobacteriia</taxon>
        <taxon>Sphingobacteriales</taxon>
        <taxon>Sphingobacteriaceae</taxon>
        <taxon>Mucilaginibacter</taxon>
    </lineage>
</organism>
<dbReference type="SUPFAM" id="SSF82185">
    <property type="entry name" value="Histone H3 K4-specific methyltransferase SET7/9 N-terminal domain"/>
    <property type="match status" value="1"/>
</dbReference>
<dbReference type="RefSeq" id="WP_175270377.1">
    <property type="nucleotide sequence ID" value="NZ_JABFCR010000064.1"/>
</dbReference>
<keyword evidence="5" id="KW-1185">Reference proteome</keyword>
<name>A0ABX1W3A0_9SPHI</name>